<reference evidence="5 6" key="1">
    <citation type="submission" date="2020-05" db="EMBL/GenBank/DDBJ databases">
        <title>The draft genome sequence of Maribacter arenosus CAU 1321.</title>
        <authorList>
            <person name="Mu L."/>
        </authorList>
    </citation>
    <scope>NUCLEOTIDE SEQUENCE [LARGE SCALE GENOMIC DNA]</scope>
    <source>
        <strain evidence="5 6">CAU 1321</strain>
    </source>
</reference>
<feature type="domain" description="HTH araC/xylS-type" evidence="4">
    <location>
        <begin position="11"/>
        <end position="113"/>
    </location>
</feature>
<dbReference type="InterPro" id="IPR050204">
    <property type="entry name" value="AraC_XylS_family_regulators"/>
</dbReference>
<accession>A0ABR7V9A1</accession>
<proteinExistence type="predicted"/>
<evidence type="ECO:0000256" key="1">
    <source>
        <dbReference type="ARBA" id="ARBA00023015"/>
    </source>
</evidence>
<keyword evidence="3" id="KW-0804">Transcription</keyword>
<gene>
    <name evidence="5" type="ORF">HPE63_04635</name>
</gene>
<evidence type="ECO:0000313" key="6">
    <source>
        <dbReference type="Proteomes" id="UP000598350"/>
    </source>
</evidence>
<dbReference type="Gene3D" id="1.10.10.60">
    <property type="entry name" value="Homeodomain-like"/>
    <property type="match status" value="1"/>
</dbReference>
<dbReference type="RefSeq" id="WP_188313045.1">
    <property type="nucleotide sequence ID" value="NZ_JABTCG010000001.1"/>
</dbReference>
<name>A0ABR7V9A1_9FLAO</name>
<dbReference type="InterPro" id="IPR009057">
    <property type="entry name" value="Homeodomain-like_sf"/>
</dbReference>
<comment type="caution">
    <text evidence="5">The sequence shown here is derived from an EMBL/GenBank/DDBJ whole genome shotgun (WGS) entry which is preliminary data.</text>
</comment>
<evidence type="ECO:0000256" key="2">
    <source>
        <dbReference type="ARBA" id="ARBA00023125"/>
    </source>
</evidence>
<organism evidence="5 6">
    <name type="scientific">Maribacter arenosus</name>
    <dbReference type="NCBI Taxonomy" id="1854708"/>
    <lineage>
        <taxon>Bacteria</taxon>
        <taxon>Pseudomonadati</taxon>
        <taxon>Bacteroidota</taxon>
        <taxon>Flavobacteriia</taxon>
        <taxon>Flavobacteriales</taxon>
        <taxon>Flavobacteriaceae</taxon>
        <taxon>Maribacter</taxon>
    </lineage>
</organism>
<dbReference type="Proteomes" id="UP000598350">
    <property type="component" value="Unassembled WGS sequence"/>
</dbReference>
<dbReference type="InterPro" id="IPR018060">
    <property type="entry name" value="HTH_AraC"/>
</dbReference>
<dbReference type="EMBL" id="JABTCG010000001">
    <property type="protein sequence ID" value="MBD0849948.1"/>
    <property type="molecule type" value="Genomic_DNA"/>
</dbReference>
<dbReference type="PANTHER" id="PTHR46796:SF13">
    <property type="entry name" value="HTH-TYPE TRANSCRIPTIONAL ACTIVATOR RHAS"/>
    <property type="match status" value="1"/>
</dbReference>
<dbReference type="SMART" id="SM00342">
    <property type="entry name" value="HTH_ARAC"/>
    <property type="match status" value="1"/>
</dbReference>
<sequence>MQCYLNQLRENPFVDFAISKILSCPNQISIKEISKNVGYSHKHVCKIFKENVGVTPKTFLKIIRFQKAIQQIEQQRFVDWSAIAYDCGFYDQSHFIADFKVFSGFTPTEYLNQKGESLNYVPIK</sequence>
<protein>
    <submittedName>
        <fullName evidence="5">Helix-turn-helix transcriptional regulator</fullName>
    </submittedName>
</protein>
<dbReference type="SUPFAM" id="SSF46689">
    <property type="entry name" value="Homeodomain-like"/>
    <property type="match status" value="1"/>
</dbReference>
<keyword evidence="1" id="KW-0805">Transcription regulation</keyword>
<evidence type="ECO:0000313" key="5">
    <source>
        <dbReference type="EMBL" id="MBD0849948.1"/>
    </source>
</evidence>
<evidence type="ECO:0000259" key="4">
    <source>
        <dbReference type="PROSITE" id="PS01124"/>
    </source>
</evidence>
<dbReference type="PROSITE" id="PS01124">
    <property type="entry name" value="HTH_ARAC_FAMILY_2"/>
    <property type="match status" value="1"/>
</dbReference>
<keyword evidence="6" id="KW-1185">Reference proteome</keyword>
<dbReference type="Pfam" id="PF12833">
    <property type="entry name" value="HTH_18"/>
    <property type="match status" value="1"/>
</dbReference>
<evidence type="ECO:0000256" key="3">
    <source>
        <dbReference type="ARBA" id="ARBA00023163"/>
    </source>
</evidence>
<keyword evidence="2" id="KW-0238">DNA-binding</keyword>
<dbReference type="PANTHER" id="PTHR46796">
    <property type="entry name" value="HTH-TYPE TRANSCRIPTIONAL ACTIVATOR RHAS-RELATED"/>
    <property type="match status" value="1"/>
</dbReference>